<feature type="transmembrane region" description="Helical" evidence="6">
    <location>
        <begin position="358"/>
        <end position="381"/>
    </location>
</feature>
<dbReference type="EMBL" id="FQZO01000008">
    <property type="protein sequence ID" value="SHJ79072.1"/>
    <property type="molecule type" value="Genomic_DNA"/>
</dbReference>
<keyword evidence="8" id="KW-1185">Reference proteome</keyword>
<dbReference type="RefSeq" id="WP_073011050.1">
    <property type="nucleotide sequence ID" value="NZ_FQZO01000008.1"/>
</dbReference>
<evidence type="ECO:0000256" key="3">
    <source>
        <dbReference type="ARBA" id="ARBA00022692"/>
    </source>
</evidence>
<feature type="transmembrane region" description="Helical" evidence="6">
    <location>
        <begin position="289"/>
        <end position="309"/>
    </location>
</feature>
<feature type="transmembrane region" description="Helical" evidence="6">
    <location>
        <begin position="441"/>
        <end position="459"/>
    </location>
</feature>
<evidence type="ECO:0000313" key="7">
    <source>
        <dbReference type="EMBL" id="SHJ79072.1"/>
    </source>
</evidence>
<dbReference type="PANTHER" id="PTHR30250">
    <property type="entry name" value="PST FAMILY PREDICTED COLANIC ACID TRANSPORTER"/>
    <property type="match status" value="1"/>
</dbReference>
<feature type="transmembrane region" description="Helical" evidence="6">
    <location>
        <begin position="115"/>
        <end position="138"/>
    </location>
</feature>
<protein>
    <submittedName>
        <fullName evidence="7">Membrane protein involved in the export of O-antigen and teichoic acid</fullName>
    </submittedName>
</protein>
<gene>
    <name evidence="7" type="ORF">SAMN05444401_3858</name>
</gene>
<feature type="transmembrane region" description="Helical" evidence="6">
    <location>
        <begin position="87"/>
        <end position="109"/>
    </location>
</feature>
<name>A0A1M6M6I5_9CLOT</name>
<feature type="transmembrane region" description="Helical" evidence="6">
    <location>
        <begin position="150"/>
        <end position="169"/>
    </location>
</feature>
<dbReference type="Pfam" id="PF01943">
    <property type="entry name" value="Polysacc_synt"/>
    <property type="match status" value="1"/>
</dbReference>
<dbReference type="OrthoDB" id="385011at2"/>
<evidence type="ECO:0000256" key="1">
    <source>
        <dbReference type="ARBA" id="ARBA00004651"/>
    </source>
</evidence>
<proteinExistence type="predicted"/>
<evidence type="ECO:0000313" key="8">
    <source>
        <dbReference type="Proteomes" id="UP000184080"/>
    </source>
</evidence>
<keyword evidence="3 6" id="KW-0812">Transmembrane</keyword>
<accession>A0A1M6M6I5</accession>
<evidence type="ECO:0000256" key="6">
    <source>
        <dbReference type="SAM" id="Phobius"/>
    </source>
</evidence>
<dbReference type="STRING" id="1121298.SAMN05444401_3858"/>
<dbReference type="PANTHER" id="PTHR30250:SF11">
    <property type="entry name" value="O-ANTIGEN TRANSPORTER-RELATED"/>
    <property type="match status" value="1"/>
</dbReference>
<evidence type="ECO:0000256" key="2">
    <source>
        <dbReference type="ARBA" id="ARBA00022475"/>
    </source>
</evidence>
<feature type="transmembrane region" description="Helical" evidence="6">
    <location>
        <begin position="321"/>
        <end position="338"/>
    </location>
</feature>
<evidence type="ECO:0000256" key="4">
    <source>
        <dbReference type="ARBA" id="ARBA00022989"/>
    </source>
</evidence>
<comment type="subcellular location">
    <subcellularLocation>
        <location evidence="1">Cell membrane</location>
        <topology evidence="1">Multi-pass membrane protein</topology>
    </subcellularLocation>
</comment>
<keyword evidence="2" id="KW-1003">Cell membrane</keyword>
<feature type="transmembrane region" description="Helical" evidence="6">
    <location>
        <begin position="253"/>
        <end position="277"/>
    </location>
</feature>
<reference evidence="7 8" key="1">
    <citation type="submission" date="2016-11" db="EMBL/GenBank/DDBJ databases">
        <authorList>
            <person name="Jaros S."/>
            <person name="Januszkiewicz K."/>
            <person name="Wedrychowicz H."/>
        </authorList>
    </citation>
    <scope>NUCLEOTIDE SEQUENCE [LARGE SCALE GENOMIC DNA]</scope>
    <source>
        <strain evidence="7 8">DSM 21864</strain>
    </source>
</reference>
<keyword evidence="5 6" id="KW-0472">Membrane</keyword>
<dbReference type="InterPro" id="IPR002797">
    <property type="entry name" value="Polysacc_synth"/>
</dbReference>
<sequence length="472" mass="54025">MENKAIQFIKNFFYTISSNLISLIISTLVVIVVPKLVGVEEYGYWQLYLFYSSYVGFLHFGWSDGIYLRYGGEEYSDLDKKTFSSQFYMMMIFQFFIAVIIVIVAILFVNNNDRVFIFIMVALNALIVNVLSVLLLTLQATNRIKNYAQINIISRVSYIILILMFLFIGVREYRVMIVADLMGKTLSLIYAIYACKDIVINKLNTLNLSFTETIENIRVGIKLMFANIASMLIIGVVRFGIEYSWDVSTFGKISLTLSVSNLLMLFINATGIVIFPVLRKLSVEALPQLYLVVRDILMVILFGILVLYFPMNALLTRWLPNYADSLAFMALLFPISLYEGKMGLLINTYLKTLRKERFIMRVNMIVLLLSGISTIFTTVIFRNLNAAVLSILIAISIRSILAEKYLAEVLKINVIKDIIYETTLTVLFVLIGWNINSIAGFALYLFAVISYVFLKRKGLKDSFNKMKMYMES</sequence>
<feature type="transmembrane region" description="Helical" evidence="6">
    <location>
        <begin position="12"/>
        <end position="33"/>
    </location>
</feature>
<organism evidence="7 8">
    <name type="scientific">Clostridium amylolyticum</name>
    <dbReference type="NCBI Taxonomy" id="1121298"/>
    <lineage>
        <taxon>Bacteria</taxon>
        <taxon>Bacillati</taxon>
        <taxon>Bacillota</taxon>
        <taxon>Clostridia</taxon>
        <taxon>Eubacteriales</taxon>
        <taxon>Clostridiaceae</taxon>
        <taxon>Clostridium</taxon>
    </lineage>
</organism>
<dbReference type="AlphaFoldDB" id="A0A1M6M6I5"/>
<dbReference type="Proteomes" id="UP000184080">
    <property type="component" value="Unassembled WGS sequence"/>
</dbReference>
<keyword evidence="4 6" id="KW-1133">Transmembrane helix</keyword>
<feature type="transmembrane region" description="Helical" evidence="6">
    <location>
        <begin position="223"/>
        <end position="241"/>
    </location>
</feature>
<dbReference type="GO" id="GO:0005886">
    <property type="term" value="C:plasma membrane"/>
    <property type="evidence" value="ECO:0007669"/>
    <property type="project" value="UniProtKB-SubCell"/>
</dbReference>
<dbReference type="InterPro" id="IPR050833">
    <property type="entry name" value="Poly_Biosynth_Transport"/>
</dbReference>
<evidence type="ECO:0000256" key="5">
    <source>
        <dbReference type="ARBA" id="ARBA00023136"/>
    </source>
</evidence>